<accession>A0ABN5XPE6</accession>
<evidence type="ECO:0000313" key="5">
    <source>
        <dbReference type="Proteomes" id="UP000824969"/>
    </source>
</evidence>
<dbReference type="EMBL" id="AP019781">
    <property type="protein sequence ID" value="BBL68642.1"/>
    <property type="molecule type" value="Genomic_DNA"/>
</dbReference>
<dbReference type="InterPro" id="IPR001296">
    <property type="entry name" value="Glyco_trans_1"/>
</dbReference>
<evidence type="ECO:0000259" key="2">
    <source>
        <dbReference type="Pfam" id="PF00534"/>
    </source>
</evidence>
<dbReference type="PANTHER" id="PTHR46401:SF2">
    <property type="entry name" value="GLYCOSYLTRANSFERASE WBBK-RELATED"/>
    <property type="match status" value="1"/>
</dbReference>
<evidence type="ECO:0000259" key="3">
    <source>
        <dbReference type="Pfam" id="PF13439"/>
    </source>
</evidence>
<proteinExistence type="predicted"/>
<evidence type="ECO:0000313" key="4">
    <source>
        <dbReference type="EMBL" id="BBL68642.1"/>
    </source>
</evidence>
<keyword evidence="1" id="KW-0808">Transferase</keyword>
<keyword evidence="5" id="KW-1185">Reference proteome</keyword>
<evidence type="ECO:0008006" key="6">
    <source>
        <dbReference type="Google" id="ProtNLM"/>
    </source>
</evidence>
<dbReference type="Proteomes" id="UP000824969">
    <property type="component" value="Chromosome"/>
</dbReference>
<dbReference type="PANTHER" id="PTHR46401">
    <property type="entry name" value="GLYCOSYLTRANSFERASE WBBK-RELATED"/>
    <property type="match status" value="1"/>
</dbReference>
<dbReference type="InterPro" id="IPR028098">
    <property type="entry name" value="Glyco_trans_4-like_N"/>
</dbReference>
<reference evidence="4 5" key="1">
    <citation type="submission" date="2019-06" db="EMBL/GenBank/DDBJ databases">
        <title>Complete genome sequence of Methanoculleus chikugoensis strain MG62.</title>
        <authorList>
            <person name="Asakawa S."/>
            <person name="Dianou D."/>
        </authorList>
    </citation>
    <scope>NUCLEOTIDE SEQUENCE [LARGE SCALE GENOMIC DNA]</scope>
    <source>
        <strain evidence="4 5">MG62</strain>
    </source>
</reference>
<evidence type="ECO:0000256" key="1">
    <source>
        <dbReference type="ARBA" id="ARBA00022679"/>
    </source>
</evidence>
<sequence>MKILYDNQIFTQQNYGGVSRYFCELMDQYSQDPDIEQTLALRYSRNENLCSRYALYQHWSSRSEFLCNTHIFPVIRKITRVDVLNYLRINQRESVRMLKKQDFDLFHPTYYDPYFLQHLQQKPFILTVYDMIHELYPGYFSPNDPTKTWKKKLIEQAEAIIAISESTKSDIIKYTNAEPDRISVVYLGNPFEYLVQSHRVKNNFEHPALEEPYILFVGNRNGYKNFIFFIKSVARLLKKDENLRVYCAGGGPFMRPELEILNELNILSKVRFINTNDLIMKHLYENAQAFIFPSLYEGFGLPILEAFSCGCPALLSNSSSLSEVGADAACYFDPNDPESLLQSIETVLSDDHYRETLIRKGFERLKLFSWENTAQGTKKVYDNLLNQ</sequence>
<feature type="domain" description="Glycosyltransferase subfamily 4-like N-terminal" evidence="3">
    <location>
        <begin position="55"/>
        <end position="188"/>
    </location>
</feature>
<name>A0ABN5XPE6_9EURY</name>
<protein>
    <recommendedName>
        <fullName evidence="6">Glycosyltransferase family 1 protein</fullName>
    </recommendedName>
</protein>
<dbReference type="CDD" id="cd03809">
    <property type="entry name" value="GT4_MtfB-like"/>
    <property type="match status" value="1"/>
</dbReference>
<dbReference type="Pfam" id="PF13439">
    <property type="entry name" value="Glyco_transf_4"/>
    <property type="match status" value="1"/>
</dbReference>
<feature type="domain" description="Glycosyl transferase family 1" evidence="2">
    <location>
        <begin position="209"/>
        <end position="363"/>
    </location>
</feature>
<dbReference type="Pfam" id="PF00534">
    <property type="entry name" value="Glycos_transf_1"/>
    <property type="match status" value="1"/>
</dbReference>
<organism evidence="4 5">
    <name type="scientific">Methanoculleus chikugoensis</name>
    <dbReference type="NCBI Taxonomy" id="118126"/>
    <lineage>
        <taxon>Archaea</taxon>
        <taxon>Methanobacteriati</taxon>
        <taxon>Methanobacteriota</taxon>
        <taxon>Stenosarchaea group</taxon>
        <taxon>Methanomicrobia</taxon>
        <taxon>Methanomicrobiales</taxon>
        <taxon>Methanomicrobiaceae</taxon>
        <taxon>Methanoculleus</taxon>
    </lineage>
</organism>
<gene>
    <name evidence="4" type="ORF">MchiMG62_18230</name>
</gene>